<dbReference type="AlphaFoldDB" id="A0A917YMD3"/>
<dbReference type="OrthoDB" id="7687731at2"/>
<proteinExistence type="predicted"/>
<dbReference type="Proteomes" id="UP000598196">
    <property type="component" value="Unassembled WGS sequence"/>
</dbReference>
<protein>
    <submittedName>
        <fullName evidence="1">Uncharacterized protein</fullName>
    </submittedName>
</protein>
<sequence>MKVMLFGDSHLAAVRRGLAAIPPARLDGVELQFWGTPGNRFRHIDWQDGRITPLDEATANAFARFNGQGVRALDPVLYDAVVFVGARIRPGAVIPDLLNHIADPDRYLTRAYIKAVIAAQFRSLSTYRMAQAMAAAGKTRVLLNPISLSTHRAGAAPRPYAMARRASPADIALLWSVMAEVLAEDGIGAILQPQDSVVAGYLTDERYGLPPGDDAHKNAEYGALILEAILQAVQRPAGSPVNSSHNGSGSPALAALSGAAFARHRR</sequence>
<name>A0A917YMD3_9RHOB</name>
<evidence type="ECO:0000313" key="2">
    <source>
        <dbReference type="Proteomes" id="UP000598196"/>
    </source>
</evidence>
<gene>
    <name evidence="1" type="ORF">GCM10010991_32590</name>
</gene>
<evidence type="ECO:0000313" key="1">
    <source>
        <dbReference type="EMBL" id="GGO37235.1"/>
    </source>
</evidence>
<reference evidence="1 2" key="1">
    <citation type="journal article" date="2014" name="Int. J. Syst. Evol. Microbiol.">
        <title>Complete genome sequence of Corynebacterium casei LMG S-19264T (=DSM 44701T), isolated from a smear-ripened cheese.</title>
        <authorList>
            <consortium name="US DOE Joint Genome Institute (JGI-PGF)"/>
            <person name="Walter F."/>
            <person name="Albersmeier A."/>
            <person name="Kalinowski J."/>
            <person name="Ruckert C."/>
        </authorList>
    </citation>
    <scope>NUCLEOTIDE SEQUENCE [LARGE SCALE GENOMIC DNA]</scope>
    <source>
        <strain evidence="1 2">CGMCC 1.7029</strain>
    </source>
</reference>
<dbReference type="EMBL" id="BMLP01000008">
    <property type="protein sequence ID" value="GGO37235.1"/>
    <property type="molecule type" value="Genomic_DNA"/>
</dbReference>
<organism evidence="1 2">
    <name type="scientific">Gemmobacter aquaticus</name>
    <dbReference type="NCBI Taxonomy" id="490185"/>
    <lineage>
        <taxon>Bacteria</taxon>
        <taxon>Pseudomonadati</taxon>
        <taxon>Pseudomonadota</taxon>
        <taxon>Alphaproteobacteria</taxon>
        <taxon>Rhodobacterales</taxon>
        <taxon>Paracoccaceae</taxon>
        <taxon>Gemmobacter</taxon>
    </lineage>
</organism>
<dbReference type="RefSeq" id="WP_146288044.1">
    <property type="nucleotide sequence ID" value="NZ_BMLP01000008.1"/>
</dbReference>
<keyword evidence="2" id="KW-1185">Reference proteome</keyword>
<accession>A0A917YMD3</accession>
<comment type="caution">
    <text evidence="1">The sequence shown here is derived from an EMBL/GenBank/DDBJ whole genome shotgun (WGS) entry which is preliminary data.</text>
</comment>